<name>A0A501WLD9_9GAMM</name>
<evidence type="ECO:0000313" key="2">
    <source>
        <dbReference type="Proteomes" id="UP000315901"/>
    </source>
</evidence>
<dbReference type="EMBL" id="VFRR01000037">
    <property type="protein sequence ID" value="TPE48027.1"/>
    <property type="molecule type" value="Genomic_DNA"/>
</dbReference>
<organism evidence="1 2">
    <name type="scientific">Maribrevibacterium harenarium</name>
    <dbReference type="NCBI Taxonomy" id="2589817"/>
    <lineage>
        <taxon>Bacteria</taxon>
        <taxon>Pseudomonadati</taxon>
        <taxon>Pseudomonadota</taxon>
        <taxon>Gammaproteobacteria</taxon>
        <taxon>Oceanospirillales</taxon>
        <taxon>Oceanospirillaceae</taxon>
        <taxon>Maribrevibacterium</taxon>
    </lineage>
</organism>
<feature type="non-terminal residue" evidence="1">
    <location>
        <position position="100"/>
    </location>
</feature>
<dbReference type="InterPro" id="IPR035919">
    <property type="entry name" value="EAL_sf"/>
</dbReference>
<reference evidence="1 2" key="1">
    <citation type="submission" date="2019-06" db="EMBL/GenBank/DDBJ databases">
        <title>A novel bacterium of genus Marinomonas, isolated from coastal sand.</title>
        <authorList>
            <person name="Huang H."/>
            <person name="Mo K."/>
            <person name="Hu Y."/>
        </authorList>
    </citation>
    <scope>NUCLEOTIDE SEQUENCE [LARGE SCALE GENOMIC DNA]</scope>
    <source>
        <strain evidence="1 2">HB171799</strain>
    </source>
</reference>
<evidence type="ECO:0000313" key="1">
    <source>
        <dbReference type="EMBL" id="TPE48027.1"/>
    </source>
</evidence>
<dbReference type="AlphaFoldDB" id="A0A501WLD9"/>
<proteinExistence type="predicted"/>
<dbReference type="Proteomes" id="UP000315901">
    <property type="component" value="Unassembled WGS sequence"/>
</dbReference>
<gene>
    <name evidence="1" type="ORF">FJM67_13915</name>
</gene>
<comment type="caution">
    <text evidence="1">The sequence shown here is derived from an EMBL/GenBank/DDBJ whole genome shotgun (WGS) entry which is preliminary data.</text>
</comment>
<accession>A0A501WLD9</accession>
<protein>
    <submittedName>
        <fullName evidence="1">Uncharacterized protein</fullName>
    </submittedName>
</protein>
<dbReference type="SUPFAM" id="SSF141868">
    <property type="entry name" value="EAL domain-like"/>
    <property type="match status" value="1"/>
</dbReference>
<sequence>MSEMNAVLDELMMAQQPIFNRNKELFGYELLFRDHNENCAEFDDSHQATSQVIVNLCIGITELEAQLRQPFLVVWKNIPYRRANSVPGCECSKLTLGHLP</sequence>
<keyword evidence="2" id="KW-1185">Reference proteome</keyword>